<feature type="region of interest" description="Disordered" evidence="2">
    <location>
        <begin position="51"/>
        <end position="171"/>
    </location>
</feature>
<feature type="compositionally biased region" description="Low complexity" evidence="2">
    <location>
        <begin position="105"/>
        <end position="114"/>
    </location>
</feature>
<evidence type="ECO:0000313" key="5">
    <source>
        <dbReference type="Proteomes" id="UP000010471"/>
    </source>
</evidence>
<dbReference type="InterPro" id="IPR016047">
    <property type="entry name" value="M23ase_b-sheet_dom"/>
</dbReference>
<evidence type="ECO:0000256" key="2">
    <source>
        <dbReference type="SAM" id="MobiDB-lite"/>
    </source>
</evidence>
<name>K9WBD8_9CYAN</name>
<feature type="domain" description="M23ase beta-sheet core" evidence="3">
    <location>
        <begin position="458"/>
        <end position="547"/>
    </location>
</feature>
<dbReference type="Pfam" id="PF01551">
    <property type="entry name" value="Peptidase_M23"/>
    <property type="match status" value="1"/>
</dbReference>
<dbReference type="PANTHER" id="PTHR21666">
    <property type="entry name" value="PEPTIDASE-RELATED"/>
    <property type="match status" value="1"/>
</dbReference>
<feature type="compositionally biased region" description="Polar residues" evidence="2">
    <location>
        <begin position="51"/>
        <end position="60"/>
    </location>
</feature>
<dbReference type="STRING" id="1173027.Mic7113_1221"/>
<keyword evidence="1" id="KW-0732">Signal</keyword>
<evidence type="ECO:0000313" key="4">
    <source>
        <dbReference type="EMBL" id="AFZ17111.1"/>
    </source>
</evidence>
<dbReference type="Proteomes" id="UP000010471">
    <property type="component" value="Chromosome"/>
</dbReference>
<dbReference type="KEGG" id="mic:Mic7113_1221"/>
<accession>K9WBD8</accession>
<dbReference type="PANTHER" id="PTHR21666:SF289">
    <property type="entry name" value="L-ALA--D-GLU ENDOPEPTIDASE"/>
    <property type="match status" value="1"/>
</dbReference>
<dbReference type="InterPro" id="IPR050570">
    <property type="entry name" value="Cell_wall_metabolism_enzyme"/>
</dbReference>
<dbReference type="HOGENOM" id="CLU_034930_0_0_3"/>
<dbReference type="InterPro" id="IPR011055">
    <property type="entry name" value="Dup_hybrid_motif"/>
</dbReference>
<evidence type="ECO:0000256" key="1">
    <source>
        <dbReference type="ARBA" id="ARBA00022729"/>
    </source>
</evidence>
<dbReference type="Gene3D" id="2.70.70.10">
    <property type="entry name" value="Glucose Permease (Domain IIA)"/>
    <property type="match status" value="1"/>
</dbReference>
<dbReference type="eggNOG" id="COG0739">
    <property type="taxonomic scope" value="Bacteria"/>
</dbReference>
<dbReference type="CDD" id="cd12797">
    <property type="entry name" value="M23_peptidase"/>
    <property type="match status" value="1"/>
</dbReference>
<dbReference type="AlphaFoldDB" id="K9WBD8"/>
<dbReference type="GO" id="GO:0004222">
    <property type="term" value="F:metalloendopeptidase activity"/>
    <property type="evidence" value="ECO:0007669"/>
    <property type="project" value="TreeGrafter"/>
</dbReference>
<evidence type="ECO:0000259" key="3">
    <source>
        <dbReference type="Pfam" id="PF01551"/>
    </source>
</evidence>
<gene>
    <name evidence="4" type="ORF">Mic7113_1221</name>
</gene>
<keyword evidence="5" id="KW-1185">Reference proteome</keyword>
<dbReference type="RefSeq" id="WP_015181271.1">
    <property type="nucleotide sequence ID" value="NC_019738.1"/>
</dbReference>
<sequence>MTKKTASGSGYTLLSFFYRSPRLMLGLSLLSGFSILSSGFVIAQTDSLVDTGTAPPSTSVKAAPAPAPEPPASRKPVVTTIIVPDTPAPRANREHVAPAKPPAPVAAKKPASPSRTSETATRKPSRQRQTAETAAKKPSSQRQTAETAAKKPSSQRQTAETARRKPPTLQRTADALGPIIAAPKKPILAAPNLSIPDSETVAKPPKLYISPSQIQESAQTPDLPTNRYLDRTEYNIGATPRDEKPASVVVRDRSTGCRTVSQNGRLLSGSCGVAAPNQPIATRQTATRDVTNKPSANRAIANRQTDNLRHLLQEPRLPKVTTQALQLARLTAHNDQLNEVTTPEPQLLGVKRLPAPAVASTKSVNPRSARLRVRGIRHPQQKTYSAYSPRPVDLLPASSFSFPEASTSPGSQSYYNVTRRPAGRPNVGNANFMFPLAMPNAITSLFGWRIHPIAGDYRFHAGTDIGAPEGTPVLAAVAGQVITADFMGGYGLTVVVQHQDGNNLSLYGHLSEIFVQPGEQVEQGNVIGRVGTTGYSTGPHLHFEWRHLTPNGWVALDARPNIEYALGQFIKSLQVAQATPESVPQRGY</sequence>
<reference evidence="4 5" key="1">
    <citation type="submission" date="2012-06" db="EMBL/GenBank/DDBJ databases">
        <title>Finished chromosome of genome of Microcoleus sp. PCC 7113.</title>
        <authorList>
            <consortium name="US DOE Joint Genome Institute"/>
            <person name="Gugger M."/>
            <person name="Coursin T."/>
            <person name="Rippka R."/>
            <person name="Tandeau De Marsac N."/>
            <person name="Huntemann M."/>
            <person name="Wei C.-L."/>
            <person name="Han J."/>
            <person name="Detter J.C."/>
            <person name="Han C."/>
            <person name="Tapia R."/>
            <person name="Chen A."/>
            <person name="Kyrpides N."/>
            <person name="Mavromatis K."/>
            <person name="Markowitz V."/>
            <person name="Szeto E."/>
            <person name="Ivanova N."/>
            <person name="Pagani I."/>
            <person name="Pati A."/>
            <person name="Goodwin L."/>
            <person name="Nordberg H.P."/>
            <person name="Cantor M.N."/>
            <person name="Hua S.X."/>
            <person name="Woyke T."/>
            <person name="Kerfeld C.A."/>
        </authorList>
    </citation>
    <scope>NUCLEOTIDE SEQUENCE [LARGE SCALE GENOMIC DNA]</scope>
    <source>
        <strain evidence="4 5">PCC 7113</strain>
    </source>
</reference>
<feature type="compositionally biased region" description="Polar residues" evidence="2">
    <location>
        <begin position="127"/>
        <end position="160"/>
    </location>
</feature>
<protein>
    <submittedName>
        <fullName evidence="4">Metalloendopeptidase-like membrane protein</fullName>
    </submittedName>
</protein>
<proteinExistence type="predicted"/>
<dbReference type="EMBL" id="CP003630">
    <property type="protein sequence ID" value="AFZ17111.1"/>
    <property type="molecule type" value="Genomic_DNA"/>
</dbReference>
<dbReference type="PATRIC" id="fig|1173027.3.peg.1347"/>
<dbReference type="SUPFAM" id="SSF51261">
    <property type="entry name" value="Duplicated hybrid motif"/>
    <property type="match status" value="1"/>
</dbReference>
<organism evidence="4 5">
    <name type="scientific">Allocoleopsis franciscana PCC 7113</name>
    <dbReference type="NCBI Taxonomy" id="1173027"/>
    <lineage>
        <taxon>Bacteria</taxon>
        <taxon>Bacillati</taxon>
        <taxon>Cyanobacteriota</taxon>
        <taxon>Cyanophyceae</taxon>
        <taxon>Coleofasciculales</taxon>
        <taxon>Coleofasciculaceae</taxon>
        <taxon>Allocoleopsis</taxon>
        <taxon>Allocoleopsis franciscana</taxon>
    </lineage>
</organism>